<proteinExistence type="inferred from homology"/>
<dbReference type="Pfam" id="PF07731">
    <property type="entry name" value="Cu-oxidase_2"/>
    <property type="match status" value="1"/>
</dbReference>
<feature type="domain" description="Plastocyanin-like" evidence="5">
    <location>
        <begin position="62"/>
        <end position="174"/>
    </location>
</feature>
<dbReference type="EMBL" id="JXCY01000002">
    <property type="protein sequence ID" value="KOY76990.1"/>
    <property type="molecule type" value="Genomic_DNA"/>
</dbReference>
<dbReference type="GO" id="GO:0005507">
    <property type="term" value="F:copper ion binding"/>
    <property type="evidence" value="ECO:0007669"/>
    <property type="project" value="InterPro"/>
</dbReference>
<keyword evidence="2" id="KW-0479">Metal-binding</keyword>
<dbReference type="AlphaFoldDB" id="A0A0M9DDT6"/>
<reference evidence="6 7" key="1">
    <citation type="journal article" date="2015" name="Genome Biol. Evol.">
        <title>Functionally Structured Genomes in Lactobacillus kunkeei Colonizing the Honey Crop and Food Products of Honeybees and Stingless Bees.</title>
        <authorList>
            <person name="Tamarit D."/>
            <person name="Ellegaard K.M."/>
            <person name="Wikander J."/>
            <person name="Olofsson T."/>
            <person name="Vasquez A."/>
            <person name="Andersson S.G."/>
        </authorList>
    </citation>
    <scope>NUCLEOTIDE SEQUENCE [LARGE SCALE GENOMIC DNA]</scope>
    <source>
        <strain evidence="6 7">LAko</strain>
    </source>
</reference>
<dbReference type="InterPro" id="IPR011706">
    <property type="entry name" value="Cu-oxidase_C"/>
</dbReference>
<gene>
    <name evidence="6" type="ORF">RZ71_08860</name>
</gene>
<protein>
    <submittedName>
        <fullName evidence="6">Putative Bilirubin oxidase</fullName>
    </submittedName>
</protein>
<keyword evidence="7" id="KW-1185">Reference proteome</keyword>
<comment type="caution">
    <text evidence="6">The sequence shown here is derived from an EMBL/GenBank/DDBJ whole genome shotgun (WGS) entry which is preliminary data.</text>
</comment>
<dbReference type="PROSITE" id="PS00079">
    <property type="entry name" value="MULTICOPPER_OXIDASE1"/>
    <property type="match status" value="1"/>
</dbReference>
<dbReference type="SUPFAM" id="SSF49503">
    <property type="entry name" value="Cupredoxins"/>
    <property type="match status" value="2"/>
</dbReference>
<organism evidence="6 7">
    <name type="scientific">Apilactobacillus kunkeei</name>
    <dbReference type="NCBI Taxonomy" id="148814"/>
    <lineage>
        <taxon>Bacteria</taxon>
        <taxon>Bacillati</taxon>
        <taxon>Bacillota</taxon>
        <taxon>Bacilli</taxon>
        <taxon>Lactobacillales</taxon>
        <taxon>Lactobacillaceae</taxon>
        <taxon>Apilactobacillus</taxon>
    </lineage>
</organism>
<dbReference type="InterPro" id="IPR008972">
    <property type="entry name" value="Cupredoxin"/>
</dbReference>
<evidence type="ECO:0000256" key="3">
    <source>
        <dbReference type="ARBA" id="ARBA00023002"/>
    </source>
</evidence>
<sequence length="515" mass="58666">MSTEKVYTDYFFYEPAFNTHDGGYIPLEEPNVAQQKLKVPELLTPDKETDTDMYYTVTSQAGEAQIMPGQATKTWGYNQSLLGKTILFKRGKNIHVTVKNELPELTTYHWHGLNVPGDIDGGCHTPVYPGESKVLNFKCDQPAATLWLHAHPCPSTAEQVWHGLATAVVVKDEHEATLPIPRNYGVDDIPVILQDRRFHEDNQWDYKADYDPDGVQGPTAMINGTVNPYFDVTTQKVRLRLLDGANRREWRLHFSDDLEFTQIAGDGSLLTHPVKFTHLMITCAERQEIVVDFGQYKPGDEVVLYSDDVPIMHFRIHEFAEDNNVIPDTLFEMNTPKVTENTPVRKVVMSGMDEEVALDGKKFNMERIDAKQTMGNCEIWEVTNTNDCENGMVHPFHMHGCQFEVLDRDGHAPYPNETGLKDTIGVNPDETVRFKAWFDHPGVFMYHCHIIEHEDGGMMAQIQVDDPSHPQEFHLTKMDDLMKAFAKERGVAVEDLDLSGMSCYDHMENMDHCNM</sequence>
<dbReference type="CDD" id="cd13867">
    <property type="entry name" value="CuRO_2_CueO_FtsP"/>
    <property type="match status" value="1"/>
</dbReference>
<dbReference type="Gene3D" id="2.60.40.420">
    <property type="entry name" value="Cupredoxins - blue copper proteins"/>
    <property type="match status" value="3"/>
</dbReference>
<dbReference type="PANTHER" id="PTHR48267:SF1">
    <property type="entry name" value="BILIRUBIN OXIDASE"/>
    <property type="match status" value="1"/>
</dbReference>
<dbReference type="RefSeq" id="WP_053791305.1">
    <property type="nucleotide sequence ID" value="NZ_JXCY01000002.1"/>
</dbReference>
<evidence type="ECO:0000313" key="7">
    <source>
        <dbReference type="Proteomes" id="UP000037778"/>
    </source>
</evidence>
<keyword evidence="3" id="KW-0560">Oxidoreductase</keyword>
<dbReference type="Pfam" id="PF07732">
    <property type="entry name" value="Cu-oxidase_3"/>
    <property type="match status" value="1"/>
</dbReference>
<feature type="domain" description="Plastocyanin-like" evidence="4">
    <location>
        <begin position="342"/>
        <end position="466"/>
    </location>
</feature>
<dbReference type="InterPro" id="IPR033138">
    <property type="entry name" value="Cu_oxidase_CS"/>
</dbReference>
<name>A0A0M9DDT6_9LACO</name>
<dbReference type="GO" id="GO:0016491">
    <property type="term" value="F:oxidoreductase activity"/>
    <property type="evidence" value="ECO:0007669"/>
    <property type="project" value="UniProtKB-KW"/>
</dbReference>
<evidence type="ECO:0000259" key="5">
    <source>
        <dbReference type="Pfam" id="PF07732"/>
    </source>
</evidence>
<dbReference type="PROSITE" id="PS00080">
    <property type="entry name" value="MULTICOPPER_OXIDASE2"/>
    <property type="match status" value="1"/>
</dbReference>
<dbReference type="InterPro" id="IPR045087">
    <property type="entry name" value="Cu-oxidase_fam"/>
</dbReference>
<dbReference type="InterPro" id="IPR002355">
    <property type="entry name" value="Cu_oxidase_Cu_BS"/>
</dbReference>
<evidence type="ECO:0000259" key="4">
    <source>
        <dbReference type="Pfam" id="PF07731"/>
    </source>
</evidence>
<dbReference type="CDD" id="cd13890">
    <property type="entry name" value="CuRO_3_CueO_FtsP"/>
    <property type="match status" value="1"/>
</dbReference>
<accession>A0A0M9DDT6</accession>
<evidence type="ECO:0000256" key="1">
    <source>
        <dbReference type="ARBA" id="ARBA00010609"/>
    </source>
</evidence>
<evidence type="ECO:0000313" key="6">
    <source>
        <dbReference type="EMBL" id="KOY76990.1"/>
    </source>
</evidence>
<dbReference type="PATRIC" id="fig|148814.8.peg.80"/>
<dbReference type="InterPro" id="IPR011707">
    <property type="entry name" value="Cu-oxidase-like_N"/>
</dbReference>
<comment type="similarity">
    <text evidence="1">Belongs to the multicopper oxidase family.</text>
</comment>
<dbReference type="PANTHER" id="PTHR48267">
    <property type="entry name" value="CUPREDOXIN SUPERFAMILY PROTEIN"/>
    <property type="match status" value="1"/>
</dbReference>
<evidence type="ECO:0000256" key="2">
    <source>
        <dbReference type="ARBA" id="ARBA00022723"/>
    </source>
</evidence>
<dbReference type="Proteomes" id="UP000037778">
    <property type="component" value="Unassembled WGS sequence"/>
</dbReference>